<dbReference type="InterPro" id="IPR051460">
    <property type="entry name" value="HdrC_iron-sulfur_subunit"/>
</dbReference>
<name>A0A1I5LUT8_9HYPH</name>
<dbReference type="InterPro" id="IPR017896">
    <property type="entry name" value="4Fe4S_Fe-S-bd"/>
</dbReference>
<evidence type="ECO:0000256" key="1">
    <source>
        <dbReference type="ARBA" id="ARBA00022485"/>
    </source>
</evidence>
<dbReference type="InterPro" id="IPR023753">
    <property type="entry name" value="FAD/NAD-binding_dom"/>
</dbReference>
<dbReference type="Proteomes" id="UP000199236">
    <property type="component" value="Unassembled WGS sequence"/>
</dbReference>
<dbReference type="Gene3D" id="1.10.1060.10">
    <property type="entry name" value="Alpha-helical ferredoxin"/>
    <property type="match status" value="2"/>
</dbReference>
<feature type="domain" description="4Fe-4S ferredoxin-type" evidence="6">
    <location>
        <begin position="407"/>
        <end position="435"/>
    </location>
</feature>
<dbReference type="InterPro" id="IPR036188">
    <property type="entry name" value="FAD/NAD-bd_sf"/>
</dbReference>
<evidence type="ECO:0000256" key="3">
    <source>
        <dbReference type="ARBA" id="ARBA00023002"/>
    </source>
</evidence>
<dbReference type="Pfam" id="PF02754">
    <property type="entry name" value="CCG"/>
    <property type="match status" value="2"/>
</dbReference>
<dbReference type="SUPFAM" id="SSF46548">
    <property type="entry name" value="alpha-helical ferredoxin"/>
    <property type="match status" value="1"/>
</dbReference>
<dbReference type="PROSITE" id="PS00198">
    <property type="entry name" value="4FE4S_FER_1"/>
    <property type="match status" value="1"/>
</dbReference>
<dbReference type="SUPFAM" id="SSF54862">
    <property type="entry name" value="4Fe-4S ferredoxins"/>
    <property type="match status" value="1"/>
</dbReference>
<keyword evidence="3" id="KW-0560">Oxidoreductase</keyword>
<dbReference type="PANTHER" id="PTHR43255">
    <property type="entry name" value="IRON-SULFUR-BINDING OXIDOREDUCTASE FADF-RELATED-RELATED"/>
    <property type="match status" value="1"/>
</dbReference>
<dbReference type="InterPro" id="IPR004017">
    <property type="entry name" value="Cys_rich_dom"/>
</dbReference>
<dbReference type="InterPro" id="IPR017900">
    <property type="entry name" value="4Fe4S_Fe_S_CS"/>
</dbReference>
<dbReference type="InterPro" id="IPR028261">
    <property type="entry name" value="DPD_II"/>
</dbReference>
<evidence type="ECO:0000256" key="2">
    <source>
        <dbReference type="ARBA" id="ARBA00022723"/>
    </source>
</evidence>
<dbReference type="GO" id="GO:0046872">
    <property type="term" value="F:metal ion binding"/>
    <property type="evidence" value="ECO:0007669"/>
    <property type="project" value="UniProtKB-KW"/>
</dbReference>
<accession>A0A1I5LUT8</accession>
<dbReference type="STRING" id="655353.SAMN04488056_11828"/>
<dbReference type="Pfam" id="PF14691">
    <property type="entry name" value="Fer4_20"/>
    <property type="match status" value="1"/>
</dbReference>
<keyword evidence="4" id="KW-0408">Iron</keyword>
<dbReference type="PROSITE" id="PS51379">
    <property type="entry name" value="4FE4S_FER_2"/>
    <property type="match status" value="1"/>
</dbReference>
<dbReference type="GO" id="GO:0005886">
    <property type="term" value="C:plasma membrane"/>
    <property type="evidence" value="ECO:0007669"/>
    <property type="project" value="TreeGrafter"/>
</dbReference>
<protein>
    <submittedName>
        <fullName evidence="7">Cysteine-rich domain-containing protein</fullName>
    </submittedName>
</protein>
<keyword evidence="2" id="KW-0479">Metal-binding</keyword>
<proteinExistence type="predicted"/>
<dbReference type="Pfam" id="PF07992">
    <property type="entry name" value="Pyr_redox_2"/>
    <property type="match status" value="1"/>
</dbReference>
<sequence length="822" mass="89281">MPCMLLVGAGPGMPLIRPCTSDIKLAGPDSSGPAIETDERGIKMDSDQVKLLEARCIEEQPPACEVTCPLRVDVRSMLAKVKEGDFPAAFALYCLYVPFPAILGHICDHPCEEGCRRAEAGGAVRISQIERTLVEESCSTLRRQAQRIAKPKKIAIVGAGLSGLTAAFDLAMKGHRITVLEADAHPLERLHHEYDPAILPPSAIALDLGSLTSLGVDIRCQCRVTGGEGPMGLASLIEDHDAVLLALGPGVATAFAPTIRLSDNGRIEIDPESRATSHPKVFGGGYHGALGEVYSPVRSIYDGRRAAGSIDRFLQGASLTANRDSTAAATSCLYVNVDAHPPVPPVEAANSIIGYTPDEAIAEAERCFPCNCLECTKACAYLAHYKTYPKRAVREIHNNLSIVMGNRKANRMIDSCTLCGLCETVCPTDLAMGDVCLEARREMVDSGHMPASHHDFALRDMADSRSHRSAFMRHQPGHDKSAYLFFPGCQLAASAPYQVQGLYLHLGAIVSGGVGLMMDCCGAPAYWAGRTALHDEVLAHLRASWESCGKPEIITACSTCLSMFKKAMPDLPVRSLWPLLAKSPLPTKARAVPDGTVFAIHDPCTGRHETEIHAAVRSLAADTGLTIREISGPEKTTCCGYGGLVSFANREVADAIVDQRAAELSEDYLAYCAMCRDNFARRGKRSAHLLDFLFPSEDGADPAARPDPGFSNRRDNRARLKARLLRELWGESMQEQDPEWTILISDDVRVDMERKLILDDEVREVVAHAETSGQKLKDRKSGHMIATLRTGPVSTWVEYELTDEGALIHRAYGHRMDVEVQK</sequence>
<evidence type="ECO:0000256" key="4">
    <source>
        <dbReference type="ARBA" id="ARBA00023004"/>
    </source>
</evidence>
<keyword evidence="5" id="KW-0411">Iron-sulfur</keyword>
<evidence type="ECO:0000313" key="7">
    <source>
        <dbReference type="EMBL" id="SFP01114.1"/>
    </source>
</evidence>
<organism evidence="7 8">
    <name type="scientific">Cohaesibacter marisflavi</name>
    <dbReference type="NCBI Taxonomy" id="655353"/>
    <lineage>
        <taxon>Bacteria</taxon>
        <taxon>Pseudomonadati</taxon>
        <taxon>Pseudomonadota</taxon>
        <taxon>Alphaproteobacteria</taxon>
        <taxon>Hyphomicrobiales</taxon>
        <taxon>Cohaesibacteraceae</taxon>
    </lineage>
</organism>
<dbReference type="AlphaFoldDB" id="A0A1I5LUT8"/>
<gene>
    <name evidence="7" type="ORF">SAMN04488056_11828</name>
</gene>
<keyword evidence="8" id="KW-1185">Reference proteome</keyword>
<dbReference type="Pfam" id="PF13534">
    <property type="entry name" value="Fer4_17"/>
    <property type="match status" value="1"/>
</dbReference>
<evidence type="ECO:0000256" key="5">
    <source>
        <dbReference type="ARBA" id="ARBA00023014"/>
    </source>
</evidence>
<evidence type="ECO:0000313" key="8">
    <source>
        <dbReference type="Proteomes" id="UP000199236"/>
    </source>
</evidence>
<dbReference type="SUPFAM" id="SSF51971">
    <property type="entry name" value="Nucleotide-binding domain"/>
    <property type="match status" value="1"/>
</dbReference>
<dbReference type="Gene3D" id="3.50.50.60">
    <property type="entry name" value="FAD/NAD(P)-binding domain"/>
    <property type="match status" value="1"/>
</dbReference>
<dbReference type="NCBIfam" id="NF045663">
    <property type="entry name" value="diclust_near_Sec"/>
    <property type="match status" value="1"/>
</dbReference>
<dbReference type="GO" id="GO:0016491">
    <property type="term" value="F:oxidoreductase activity"/>
    <property type="evidence" value="ECO:0007669"/>
    <property type="project" value="UniProtKB-KW"/>
</dbReference>
<dbReference type="InterPro" id="IPR009051">
    <property type="entry name" value="Helical_ferredxn"/>
</dbReference>
<dbReference type="GO" id="GO:0051539">
    <property type="term" value="F:4 iron, 4 sulfur cluster binding"/>
    <property type="evidence" value="ECO:0007669"/>
    <property type="project" value="UniProtKB-KW"/>
</dbReference>
<evidence type="ECO:0000259" key="6">
    <source>
        <dbReference type="PROSITE" id="PS51379"/>
    </source>
</evidence>
<dbReference type="PANTHER" id="PTHR43255:SF1">
    <property type="entry name" value="IRON-SULFUR-BINDING OXIDOREDUCTASE FADF-RELATED"/>
    <property type="match status" value="1"/>
</dbReference>
<keyword evidence="1" id="KW-0004">4Fe-4S</keyword>
<dbReference type="EMBL" id="FOVR01000018">
    <property type="protein sequence ID" value="SFP01114.1"/>
    <property type="molecule type" value="Genomic_DNA"/>
</dbReference>
<reference evidence="7 8" key="1">
    <citation type="submission" date="2016-10" db="EMBL/GenBank/DDBJ databases">
        <authorList>
            <person name="de Groot N.N."/>
        </authorList>
    </citation>
    <scope>NUCLEOTIDE SEQUENCE [LARGE SCALE GENOMIC DNA]</scope>
    <source>
        <strain evidence="7 8">CGMCC 1.9157</strain>
    </source>
</reference>